<evidence type="ECO:0000313" key="2">
    <source>
        <dbReference type="Proteomes" id="UP001204772"/>
    </source>
</evidence>
<name>A0ABT1FLH2_9BACT</name>
<reference evidence="1 2" key="1">
    <citation type="submission" date="2022-06" db="EMBL/GenBank/DDBJ databases">
        <title>Runella sp. S5 genome sequencing.</title>
        <authorList>
            <person name="Park S."/>
        </authorList>
    </citation>
    <scope>NUCLEOTIDE SEQUENCE [LARGE SCALE GENOMIC DNA]</scope>
    <source>
        <strain evidence="1 2">S5</strain>
    </source>
</reference>
<dbReference type="Proteomes" id="UP001204772">
    <property type="component" value="Unassembled WGS sequence"/>
</dbReference>
<protein>
    <submittedName>
        <fullName evidence="1">DUF2281 domain-containing protein</fullName>
    </submittedName>
</protein>
<dbReference type="EMBL" id="JAMZEL010000003">
    <property type="protein sequence ID" value="MCP1382620.1"/>
    <property type="molecule type" value="Genomic_DNA"/>
</dbReference>
<keyword evidence="2" id="KW-1185">Reference proteome</keyword>
<dbReference type="RefSeq" id="WP_253526884.1">
    <property type="nucleotide sequence ID" value="NZ_JAMZEL010000003.1"/>
</dbReference>
<gene>
    <name evidence="1" type="ORF">NCI00_09315</name>
</gene>
<organism evidence="1 2">
    <name type="scientific">Runella salmonicolor</name>
    <dbReference type="NCBI Taxonomy" id="2950278"/>
    <lineage>
        <taxon>Bacteria</taxon>
        <taxon>Pseudomonadati</taxon>
        <taxon>Bacteroidota</taxon>
        <taxon>Cytophagia</taxon>
        <taxon>Cytophagales</taxon>
        <taxon>Spirosomataceae</taxon>
        <taxon>Runella</taxon>
    </lineage>
</organism>
<accession>A0ABT1FLH2</accession>
<comment type="caution">
    <text evidence="1">The sequence shown here is derived from an EMBL/GenBank/DDBJ whole genome shotgun (WGS) entry which is preliminary data.</text>
</comment>
<evidence type="ECO:0000313" key="1">
    <source>
        <dbReference type="EMBL" id="MCP1382620.1"/>
    </source>
</evidence>
<sequence length="76" mass="9010">MGALELRNAILERTALLPESLLQEVYDFVEFLNLKQQRYLSDLEDNLSVFTQSEITHVEEEFLNYKELYPREGRSN</sequence>
<proteinExistence type="predicted"/>